<name>A0A7W6K293_9HYPH</name>
<reference evidence="18 19" key="1">
    <citation type="submission" date="2020-08" db="EMBL/GenBank/DDBJ databases">
        <title>Genomic Encyclopedia of Type Strains, Phase IV (KMG-IV): sequencing the most valuable type-strain genomes for metagenomic binning, comparative biology and taxonomic classification.</title>
        <authorList>
            <person name="Goeker M."/>
        </authorList>
    </citation>
    <scope>NUCLEOTIDE SEQUENCE [LARGE SCALE GENOMIC DNA]</scope>
    <source>
        <strain evidence="18 19">DSM 26385</strain>
    </source>
</reference>
<dbReference type="GO" id="GO:0015159">
    <property type="term" value="F:polysaccharide transmembrane transporter activity"/>
    <property type="evidence" value="ECO:0007669"/>
    <property type="project" value="InterPro"/>
</dbReference>
<evidence type="ECO:0000256" key="15">
    <source>
        <dbReference type="SAM" id="SignalP"/>
    </source>
</evidence>
<dbReference type="GO" id="GO:0015288">
    <property type="term" value="F:porin activity"/>
    <property type="evidence" value="ECO:0007669"/>
    <property type="project" value="UniProtKB-KW"/>
</dbReference>
<dbReference type="GO" id="GO:0009279">
    <property type="term" value="C:cell outer membrane"/>
    <property type="evidence" value="ECO:0007669"/>
    <property type="project" value="UniProtKB-SubCell"/>
</dbReference>
<keyword evidence="8" id="KW-0625">Polysaccharide transport</keyword>
<sequence>MRLLTVSVLLATTALAGCAATSASGPASSKIEAQAALKIEPVKTNGGKTAGLDYALIDINSAVLNYLGDTTSTTIAGSFGGGKGGIPSLPLGVGDVIQVSVFESQAGGLFIPADAGSRPGNYITLPQQSIDREGNITVPYAGKIRASGRFIDEVQKEIEERLANRAIEPQIMISRLTIRSAQVAVLGDVNNAAKIQISEGGSRILDVISEAGGLSAPNVESYVTLTRRGRSARISYNHLIATPAENIYVAPNDTIIVERERRTYMAFGASGANGRFEFEDADLKLADALGKAGGLLDSRADPAQVYIYRTVSRELLVKLGANVSKFQGEAVPVVFRANLRDPSTFFVASKFPMQHGDIIYVTNSTATELYKFLDLVGSVPSTAADVSANARSTRLNIKNF</sequence>
<dbReference type="Gene3D" id="3.30.1950.10">
    <property type="entry name" value="wza like domain"/>
    <property type="match status" value="1"/>
</dbReference>
<dbReference type="PANTHER" id="PTHR33619">
    <property type="entry name" value="POLYSACCHARIDE EXPORT PROTEIN GFCE-RELATED"/>
    <property type="match status" value="1"/>
</dbReference>
<dbReference type="PANTHER" id="PTHR33619:SF3">
    <property type="entry name" value="POLYSACCHARIDE EXPORT PROTEIN GFCE-RELATED"/>
    <property type="match status" value="1"/>
</dbReference>
<evidence type="ECO:0000313" key="19">
    <source>
        <dbReference type="Proteomes" id="UP000584824"/>
    </source>
</evidence>
<keyword evidence="13" id="KW-0998">Cell outer membrane</keyword>
<keyword evidence="12" id="KW-0564">Palmitate</keyword>
<evidence type="ECO:0000256" key="12">
    <source>
        <dbReference type="ARBA" id="ARBA00023139"/>
    </source>
</evidence>
<evidence type="ECO:0000256" key="2">
    <source>
        <dbReference type="ARBA" id="ARBA00009450"/>
    </source>
</evidence>
<feature type="domain" description="SLBB" evidence="17">
    <location>
        <begin position="274"/>
        <end position="361"/>
    </location>
</feature>
<evidence type="ECO:0000256" key="14">
    <source>
        <dbReference type="ARBA" id="ARBA00023288"/>
    </source>
</evidence>
<proteinExistence type="inferred from homology"/>
<dbReference type="PROSITE" id="PS51257">
    <property type="entry name" value="PROKAR_LIPOPROTEIN"/>
    <property type="match status" value="1"/>
</dbReference>
<evidence type="ECO:0000256" key="7">
    <source>
        <dbReference type="ARBA" id="ARBA00022729"/>
    </source>
</evidence>
<feature type="domain" description="Polysaccharide export protein N-terminal" evidence="16">
    <location>
        <begin position="90"/>
        <end position="173"/>
    </location>
</feature>
<organism evidence="18 19">
    <name type="scientific">Allorhizobium borbori</name>
    <dbReference type="NCBI Taxonomy" id="485907"/>
    <lineage>
        <taxon>Bacteria</taxon>
        <taxon>Pseudomonadati</taxon>
        <taxon>Pseudomonadota</taxon>
        <taxon>Alphaproteobacteria</taxon>
        <taxon>Hyphomicrobiales</taxon>
        <taxon>Rhizobiaceae</taxon>
        <taxon>Rhizobium/Agrobacterium group</taxon>
        <taxon>Allorhizobium</taxon>
    </lineage>
</organism>
<keyword evidence="19" id="KW-1185">Reference proteome</keyword>
<keyword evidence="9" id="KW-0406">Ion transport</keyword>
<dbReference type="Proteomes" id="UP000584824">
    <property type="component" value="Unassembled WGS sequence"/>
</dbReference>
<dbReference type="InterPro" id="IPR049712">
    <property type="entry name" value="Poly_export"/>
</dbReference>
<comment type="subcellular location">
    <subcellularLocation>
        <location evidence="1">Cell outer membrane</location>
        <topology evidence="1">Multi-pass membrane protein</topology>
    </subcellularLocation>
</comment>
<comment type="similarity">
    <text evidence="2">Belongs to the BexD/CtrA/VexA family.</text>
</comment>
<keyword evidence="6" id="KW-0812">Transmembrane</keyword>
<accession>A0A7W6K293</accession>
<feature type="signal peptide" evidence="15">
    <location>
        <begin position="1"/>
        <end position="19"/>
    </location>
</feature>
<dbReference type="Gene3D" id="3.10.560.10">
    <property type="entry name" value="Outer membrane lipoprotein wza domain like"/>
    <property type="match status" value="2"/>
</dbReference>
<dbReference type="Pfam" id="PF22461">
    <property type="entry name" value="SLBB_2"/>
    <property type="match status" value="2"/>
</dbReference>
<feature type="domain" description="SLBB" evidence="17">
    <location>
        <begin position="182"/>
        <end position="257"/>
    </location>
</feature>
<evidence type="ECO:0000256" key="4">
    <source>
        <dbReference type="ARBA" id="ARBA00022452"/>
    </source>
</evidence>
<dbReference type="InterPro" id="IPR003715">
    <property type="entry name" value="Poly_export_N"/>
</dbReference>
<evidence type="ECO:0000259" key="17">
    <source>
        <dbReference type="Pfam" id="PF22461"/>
    </source>
</evidence>
<keyword evidence="14" id="KW-0449">Lipoprotein</keyword>
<evidence type="ECO:0000313" key="18">
    <source>
        <dbReference type="EMBL" id="MBB4103825.1"/>
    </source>
</evidence>
<dbReference type="GO" id="GO:0006811">
    <property type="term" value="P:monoatomic ion transport"/>
    <property type="evidence" value="ECO:0007669"/>
    <property type="project" value="UniProtKB-KW"/>
</dbReference>
<evidence type="ECO:0000256" key="5">
    <source>
        <dbReference type="ARBA" id="ARBA00022597"/>
    </source>
</evidence>
<protein>
    <submittedName>
        <fullName evidence="18">Polysaccharide export outer membrane protein</fullName>
    </submittedName>
</protein>
<keyword evidence="10" id="KW-0626">Porin</keyword>
<evidence type="ECO:0000256" key="13">
    <source>
        <dbReference type="ARBA" id="ARBA00023237"/>
    </source>
</evidence>
<keyword evidence="3" id="KW-0813">Transport</keyword>
<dbReference type="AlphaFoldDB" id="A0A7W6K293"/>
<evidence type="ECO:0000256" key="11">
    <source>
        <dbReference type="ARBA" id="ARBA00023136"/>
    </source>
</evidence>
<keyword evidence="5" id="KW-0762">Sugar transport</keyword>
<keyword evidence="11" id="KW-0472">Membrane</keyword>
<dbReference type="Pfam" id="PF02563">
    <property type="entry name" value="Poly_export"/>
    <property type="match status" value="1"/>
</dbReference>
<evidence type="ECO:0000256" key="3">
    <source>
        <dbReference type="ARBA" id="ARBA00022448"/>
    </source>
</evidence>
<keyword evidence="4" id="KW-1134">Transmembrane beta strand</keyword>
<gene>
    <name evidence="18" type="ORF">GGQ66_002393</name>
</gene>
<evidence type="ECO:0000256" key="10">
    <source>
        <dbReference type="ARBA" id="ARBA00023114"/>
    </source>
</evidence>
<dbReference type="InterPro" id="IPR054765">
    <property type="entry name" value="SLBB_dom"/>
</dbReference>
<evidence type="ECO:0000256" key="6">
    <source>
        <dbReference type="ARBA" id="ARBA00022692"/>
    </source>
</evidence>
<keyword evidence="7 15" id="KW-0732">Signal</keyword>
<dbReference type="EMBL" id="JACIDU010000008">
    <property type="protein sequence ID" value="MBB4103825.1"/>
    <property type="molecule type" value="Genomic_DNA"/>
</dbReference>
<evidence type="ECO:0000256" key="9">
    <source>
        <dbReference type="ARBA" id="ARBA00023065"/>
    </source>
</evidence>
<comment type="caution">
    <text evidence="18">The sequence shown here is derived from an EMBL/GenBank/DDBJ whole genome shotgun (WGS) entry which is preliminary data.</text>
</comment>
<evidence type="ECO:0000256" key="8">
    <source>
        <dbReference type="ARBA" id="ARBA00023047"/>
    </source>
</evidence>
<evidence type="ECO:0000259" key="16">
    <source>
        <dbReference type="Pfam" id="PF02563"/>
    </source>
</evidence>
<dbReference type="GO" id="GO:0046930">
    <property type="term" value="C:pore complex"/>
    <property type="evidence" value="ECO:0007669"/>
    <property type="project" value="UniProtKB-KW"/>
</dbReference>
<feature type="chain" id="PRO_5030644140" evidence="15">
    <location>
        <begin position="20"/>
        <end position="400"/>
    </location>
</feature>
<dbReference type="RefSeq" id="WP_183792703.1">
    <property type="nucleotide sequence ID" value="NZ_JACIDU010000008.1"/>
</dbReference>
<evidence type="ECO:0000256" key="1">
    <source>
        <dbReference type="ARBA" id="ARBA00004571"/>
    </source>
</evidence>